<evidence type="ECO:0000256" key="1">
    <source>
        <dbReference type="SAM" id="MobiDB-lite"/>
    </source>
</evidence>
<sequence length="217" mass="24506">MYGAISKLREEIWKNEGADEQEEEKETKPVNNVDGESASQSLDTKQKAGAIKEIIEGQVVRTKGKEVIVLQTPSVRKMRQTEVSRIRGSTFHSPEEGDAQALESLQIHDKDPADTDKTIEKPEQNGEPVPAGSSKLEDQSETSDKNARSKALARRQKSENEIRTEGEEEEEAVSQVPEEAEKKELSRMKGMFYCEKCQKRWTSLHVYCEPGTKKVER</sequence>
<dbReference type="OrthoDB" id="10632164at2759"/>
<dbReference type="AlphaFoldDB" id="A0A433U421"/>
<accession>A0A433U421</accession>
<feature type="region of interest" description="Disordered" evidence="1">
    <location>
        <begin position="71"/>
        <end position="184"/>
    </location>
</feature>
<gene>
    <name evidence="2" type="ORF">EGW08_003677</name>
</gene>
<proteinExistence type="predicted"/>
<evidence type="ECO:0000313" key="3">
    <source>
        <dbReference type="Proteomes" id="UP000271974"/>
    </source>
</evidence>
<protein>
    <submittedName>
        <fullName evidence="2">Uncharacterized protein</fullName>
    </submittedName>
</protein>
<feature type="compositionally biased region" description="Basic and acidic residues" evidence="1">
    <location>
        <begin position="7"/>
        <end position="17"/>
    </location>
</feature>
<reference evidence="2 3" key="1">
    <citation type="submission" date="2019-01" db="EMBL/GenBank/DDBJ databases">
        <title>A draft genome assembly of the solar-powered sea slug Elysia chlorotica.</title>
        <authorList>
            <person name="Cai H."/>
            <person name="Li Q."/>
            <person name="Fang X."/>
            <person name="Li J."/>
            <person name="Curtis N.E."/>
            <person name="Altenburger A."/>
            <person name="Shibata T."/>
            <person name="Feng M."/>
            <person name="Maeda T."/>
            <person name="Schwartz J.A."/>
            <person name="Shigenobu S."/>
            <person name="Lundholm N."/>
            <person name="Nishiyama T."/>
            <person name="Yang H."/>
            <person name="Hasebe M."/>
            <person name="Li S."/>
            <person name="Pierce S.K."/>
            <person name="Wang J."/>
        </authorList>
    </citation>
    <scope>NUCLEOTIDE SEQUENCE [LARGE SCALE GENOMIC DNA]</scope>
    <source>
        <strain evidence="2">EC2010</strain>
        <tissue evidence="2">Whole organism of an adult</tissue>
    </source>
</reference>
<keyword evidence="3" id="KW-1185">Reference proteome</keyword>
<feature type="compositionally biased region" description="Basic and acidic residues" evidence="1">
    <location>
        <begin position="156"/>
        <end position="165"/>
    </location>
</feature>
<feature type="compositionally biased region" description="Basic and acidic residues" evidence="1">
    <location>
        <begin position="106"/>
        <end position="124"/>
    </location>
</feature>
<feature type="compositionally biased region" description="Basic and acidic residues" evidence="1">
    <location>
        <begin position="135"/>
        <end position="147"/>
    </location>
</feature>
<comment type="caution">
    <text evidence="2">The sequence shown here is derived from an EMBL/GenBank/DDBJ whole genome shotgun (WGS) entry which is preliminary data.</text>
</comment>
<dbReference type="EMBL" id="RQTK01000079">
    <property type="protein sequence ID" value="RUS88577.1"/>
    <property type="molecule type" value="Genomic_DNA"/>
</dbReference>
<evidence type="ECO:0000313" key="2">
    <source>
        <dbReference type="EMBL" id="RUS88577.1"/>
    </source>
</evidence>
<dbReference type="Proteomes" id="UP000271974">
    <property type="component" value="Unassembled WGS sequence"/>
</dbReference>
<name>A0A433U421_ELYCH</name>
<organism evidence="2 3">
    <name type="scientific">Elysia chlorotica</name>
    <name type="common">Eastern emerald elysia</name>
    <name type="synonym">Sea slug</name>
    <dbReference type="NCBI Taxonomy" id="188477"/>
    <lineage>
        <taxon>Eukaryota</taxon>
        <taxon>Metazoa</taxon>
        <taxon>Spiralia</taxon>
        <taxon>Lophotrochozoa</taxon>
        <taxon>Mollusca</taxon>
        <taxon>Gastropoda</taxon>
        <taxon>Heterobranchia</taxon>
        <taxon>Euthyneura</taxon>
        <taxon>Panpulmonata</taxon>
        <taxon>Sacoglossa</taxon>
        <taxon>Placobranchoidea</taxon>
        <taxon>Plakobranchidae</taxon>
        <taxon>Elysia</taxon>
    </lineage>
</organism>
<feature type="region of interest" description="Disordered" evidence="1">
    <location>
        <begin position="1"/>
        <end position="47"/>
    </location>
</feature>